<evidence type="ECO:0000313" key="2">
    <source>
        <dbReference type="EMBL" id="KAJ6261793.1"/>
    </source>
</evidence>
<protein>
    <submittedName>
        <fullName evidence="2">Uncharacterized protein</fullName>
    </submittedName>
</protein>
<name>A0AAD6IZS6_DREDA</name>
<accession>A0AAD6IZS6</accession>
<dbReference type="EMBL" id="JAQGDS010000003">
    <property type="protein sequence ID" value="KAJ6261793.1"/>
    <property type="molecule type" value="Genomic_DNA"/>
</dbReference>
<dbReference type="Proteomes" id="UP001221413">
    <property type="component" value="Unassembled WGS sequence"/>
</dbReference>
<reference evidence="2" key="1">
    <citation type="submission" date="2023-01" db="EMBL/GenBank/DDBJ databases">
        <title>The chitinases involved in constricting ring structure development in the nematode-trapping fungus Drechslerella dactyloides.</title>
        <authorList>
            <person name="Wang R."/>
            <person name="Zhang L."/>
            <person name="Tang P."/>
            <person name="Li S."/>
            <person name="Liang L."/>
        </authorList>
    </citation>
    <scope>NUCLEOTIDE SEQUENCE</scope>
    <source>
        <strain evidence="2">YMF1.00031</strain>
    </source>
</reference>
<organism evidence="2 3">
    <name type="scientific">Drechslerella dactyloides</name>
    <name type="common">Nematode-trapping fungus</name>
    <name type="synonym">Arthrobotrys dactyloides</name>
    <dbReference type="NCBI Taxonomy" id="74499"/>
    <lineage>
        <taxon>Eukaryota</taxon>
        <taxon>Fungi</taxon>
        <taxon>Dikarya</taxon>
        <taxon>Ascomycota</taxon>
        <taxon>Pezizomycotina</taxon>
        <taxon>Orbiliomycetes</taxon>
        <taxon>Orbiliales</taxon>
        <taxon>Orbiliaceae</taxon>
        <taxon>Drechslerella</taxon>
    </lineage>
</organism>
<comment type="caution">
    <text evidence="2">The sequence shown here is derived from an EMBL/GenBank/DDBJ whole genome shotgun (WGS) entry which is preliminary data.</text>
</comment>
<evidence type="ECO:0000313" key="3">
    <source>
        <dbReference type="Proteomes" id="UP001221413"/>
    </source>
</evidence>
<feature type="compositionally biased region" description="Basic and acidic residues" evidence="1">
    <location>
        <begin position="12"/>
        <end position="27"/>
    </location>
</feature>
<sequence length="79" mass="9135">MRRYHRRTTRLVGERQGRQRTGQDGRPKTTMQTQQAKALDNRLATTGGRPKTGGRKNGVRTADGDVKEVRWKDERWKDA</sequence>
<dbReference type="AlphaFoldDB" id="A0AAD6IZS6"/>
<feature type="region of interest" description="Disordered" evidence="1">
    <location>
        <begin position="1"/>
        <end position="66"/>
    </location>
</feature>
<keyword evidence="3" id="KW-1185">Reference proteome</keyword>
<evidence type="ECO:0000256" key="1">
    <source>
        <dbReference type="SAM" id="MobiDB-lite"/>
    </source>
</evidence>
<proteinExistence type="predicted"/>
<gene>
    <name evidence="2" type="ORF">Dda_2592</name>
</gene>